<evidence type="ECO:0000313" key="2">
    <source>
        <dbReference type="Proteomes" id="UP000324800"/>
    </source>
</evidence>
<sequence>MNFWFQIALFYMYKGCSGIRMLDMIVILFGLSGEQMQKRDPVKCHFLLVQLGHGEIAIDALNQAWKMELLWIHPPIPLLPAVLKQI</sequence>
<reference evidence="1 2" key="1">
    <citation type="submission" date="2019-03" db="EMBL/GenBank/DDBJ databases">
        <title>Single cell metagenomics reveals metabolic interactions within the superorganism composed of flagellate Streblomastix strix and complex community of Bacteroidetes bacteria on its surface.</title>
        <authorList>
            <person name="Treitli S.C."/>
            <person name="Kolisko M."/>
            <person name="Husnik F."/>
            <person name="Keeling P."/>
            <person name="Hampl V."/>
        </authorList>
    </citation>
    <scope>NUCLEOTIDE SEQUENCE [LARGE SCALE GENOMIC DNA]</scope>
    <source>
        <strain evidence="1">ST1C</strain>
    </source>
</reference>
<protein>
    <submittedName>
        <fullName evidence="1">Uncharacterized protein</fullName>
    </submittedName>
</protein>
<dbReference type="EMBL" id="SNRW01024893">
    <property type="protein sequence ID" value="KAA6361918.1"/>
    <property type="molecule type" value="Genomic_DNA"/>
</dbReference>
<feature type="non-terminal residue" evidence="1">
    <location>
        <position position="86"/>
    </location>
</feature>
<dbReference type="Proteomes" id="UP000324800">
    <property type="component" value="Unassembled WGS sequence"/>
</dbReference>
<dbReference type="OrthoDB" id="6771932at2759"/>
<gene>
    <name evidence="1" type="ORF">EZS28_042556</name>
</gene>
<comment type="caution">
    <text evidence="1">The sequence shown here is derived from an EMBL/GenBank/DDBJ whole genome shotgun (WGS) entry which is preliminary data.</text>
</comment>
<proteinExistence type="predicted"/>
<evidence type="ECO:0000313" key="1">
    <source>
        <dbReference type="EMBL" id="KAA6361918.1"/>
    </source>
</evidence>
<dbReference type="AlphaFoldDB" id="A0A5J4TUT1"/>
<name>A0A5J4TUT1_9EUKA</name>
<organism evidence="1 2">
    <name type="scientific">Streblomastix strix</name>
    <dbReference type="NCBI Taxonomy" id="222440"/>
    <lineage>
        <taxon>Eukaryota</taxon>
        <taxon>Metamonada</taxon>
        <taxon>Preaxostyla</taxon>
        <taxon>Oxymonadida</taxon>
        <taxon>Streblomastigidae</taxon>
        <taxon>Streblomastix</taxon>
    </lineage>
</organism>
<accession>A0A5J4TUT1</accession>